<sequence>MTTEHANKANSENRLLSQGTAGRVYGEFRLYKNRGAHSERRKVVDATDIVKPLPELCQSNRDAINEVAVSSSLHETNNTLPGTNDLYDVEIASFIDCFPCGLTFEDMGGLKKHLASFHKKTTRRFDLPICEETPPHTLEKHAVMDHDQPQIDEARSQPNGEASSSSQKIAKAQEPVPVFNGNGTDRFKTKCTWCDKEFLCEPVDAETMADATGFMCPKCKEKLCGVLERSLSRSNQQ</sequence>
<keyword evidence="2" id="KW-1185">Reference proteome</keyword>
<proteinExistence type="predicted"/>
<comment type="caution">
    <text evidence="1">The sequence shown here is derived from an EMBL/GenBank/DDBJ whole genome shotgun (WGS) entry which is preliminary data.</text>
</comment>
<gene>
    <name evidence="1" type="ORF">L1987_78151</name>
</gene>
<organism evidence="1 2">
    <name type="scientific">Smallanthus sonchifolius</name>
    <dbReference type="NCBI Taxonomy" id="185202"/>
    <lineage>
        <taxon>Eukaryota</taxon>
        <taxon>Viridiplantae</taxon>
        <taxon>Streptophyta</taxon>
        <taxon>Embryophyta</taxon>
        <taxon>Tracheophyta</taxon>
        <taxon>Spermatophyta</taxon>
        <taxon>Magnoliopsida</taxon>
        <taxon>eudicotyledons</taxon>
        <taxon>Gunneridae</taxon>
        <taxon>Pentapetalae</taxon>
        <taxon>asterids</taxon>
        <taxon>campanulids</taxon>
        <taxon>Asterales</taxon>
        <taxon>Asteraceae</taxon>
        <taxon>Asteroideae</taxon>
        <taxon>Heliantheae alliance</taxon>
        <taxon>Millerieae</taxon>
        <taxon>Smallanthus</taxon>
    </lineage>
</organism>
<dbReference type="EMBL" id="CM042043">
    <property type="protein sequence ID" value="KAI3695162.1"/>
    <property type="molecule type" value="Genomic_DNA"/>
</dbReference>
<evidence type="ECO:0000313" key="1">
    <source>
        <dbReference type="EMBL" id="KAI3695162.1"/>
    </source>
</evidence>
<reference evidence="2" key="1">
    <citation type="journal article" date="2022" name="Mol. Ecol. Resour.">
        <title>The genomes of chicory, endive, great burdock and yacon provide insights into Asteraceae palaeo-polyploidization history and plant inulin production.</title>
        <authorList>
            <person name="Fan W."/>
            <person name="Wang S."/>
            <person name="Wang H."/>
            <person name="Wang A."/>
            <person name="Jiang F."/>
            <person name="Liu H."/>
            <person name="Zhao H."/>
            <person name="Xu D."/>
            <person name="Zhang Y."/>
        </authorList>
    </citation>
    <scope>NUCLEOTIDE SEQUENCE [LARGE SCALE GENOMIC DNA]</scope>
    <source>
        <strain evidence="2">cv. Yunnan</strain>
    </source>
</reference>
<name>A0ACB8ZBL8_9ASTR</name>
<evidence type="ECO:0000313" key="2">
    <source>
        <dbReference type="Proteomes" id="UP001056120"/>
    </source>
</evidence>
<accession>A0ACB8ZBL8</accession>
<dbReference type="Proteomes" id="UP001056120">
    <property type="component" value="Linkage Group LG26"/>
</dbReference>
<reference evidence="1 2" key="2">
    <citation type="journal article" date="2022" name="Mol. Ecol. Resour.">
        <title>The genomes of chicory, endive, great burdock and yacon provide insights into Asteraceae paleo-polyploidization history and plant inulin production.</title>
        <authorList>
            <person name="Fan W."/>
            <person name="Wang S."/>
            <person name="Wang H."/>
            <person name="Wang A."/>
            <person name="Jiang F."/>
            <person name="Liu H."/>
            <person name="Zhao H."/>
            <person name="Xu D."/>
            <person name="Zhang Y."/>
        </authorList>
    </citation>
    <scope>NUCLEOTIDE SEQUENCE [LARGE SCALE GENOMIC DNA]</scope>
    <source>
        <strain evidence="2">cv. Yunnan</strain>
        <tissue evidence="1">Leaves</tissue>
    </source>
</reference>
<protein>
    <submittedName>
        <fullName evidence="1">Uncharacterized protein</fullName>
    </submittedName>
</protein>